<evidence type="ECO:0000256" key="3">
    <source>
        <dbReference type="ARBA" id="ARBA00017059"/>
    </source>
</evidence>
<feature type="region of interest" description="Disordered" evidence="10">
    <location>
        <begin position="87"/>
        <end position="107"/>
    </location>
</feature>
<feature type="transmembrane region" description="Helical" evidence="11">
    <location>
        <begin position="55"/>
        <end position="77"/>
    </location>
</feature>
<proteinExistence type="inferred from homology"/>
<dbReference type="Pfam" id="PF06645">
    <property type="entry name" value="SPC12"/>
    <property type="match status" value="1"/>
</dbReference>
<dbReference type="GO" id="GO:0005787">
    <property type="term" value="C:signal peptidase complex"/>
    <property type="evidence" value="ECO:0007669"/>
    <property type="project" value="InterPro"/>
</dbReference>
<evidence type="ECO:0000313" key="12">
    <source>
        <dbReference type="Proteomes" id="UP000887565"/>
    </source>
</evidence>
<keyword evidence="4 11" id="KW-0812">Transmembrane</keyword>
<evidence type="ECO:0000256" key="6">
    <source>
        <dbReference type="ARBA" id="ARBA00022989"/>
    </source>
</evidence>
<evidence type="ECO:0000256" key="9">
    <source>
        <dbReference type="ARBA" id="ARBA00045204"/>
    </source>
</evidence>
<evidence type="ECO:0000256" key="11">
    <source>
        <dbReference type="SAM" id="Phobius"/>
    </source>
</evidence>
<keyword evidence="7 11" id="KW-0472">Membrane</keyword>
<organism evidence="12 13">
    <name type="scientific">Romanomermis culicivorax</name>
    <name type="common">Nematode worm</name>
    <dbReference type="NCBI Taxonomy" id="13658"/>
    <lineage>
        <taxon>Eukaryota</taxon>
        <taxon>Metazoa</taxon>
        <taxon>Ecdysozoa</taxon>
        <taxon>Nematoda</taxon>
        <taxon>Enoplea</taxon>
        <taxon>Dorylaimia</taxon>
        <taxon>Mermithida</taxon>
        <taxon>Mermithoidea</taxon>
        <taxon>Mermithidae</taxon>
        <taxon>Romanomermis</taxon>
    </lineage>
</organism>
<evidence type="ECO:0000256" key="10">
    <source>
        <dbReference type="SAM" id="MobiDB-lite"/>
    </source>
</evidence>
<evidence type="ECO:0000256" key="5">
    <source>
        <dbReference type="ARBA" id="ARBA00022824"/>
    </source>
</evidence>
<sequence length="107" mass="12006">MLDIDLDALIKKLPFATHFDFEGQRKAEKFFQIVIVIAGVIGFLIGYVAQQFSYTVFTVIGAFALCCLVVLPPWPCFHKNPLQWQKALPSSSEVGSKSSNNKNKKKK</sequence>
<evidence type="ECO:0000313" key="13">
    <source>
        <dbReference type="WBParaSite" id="nRc.2.0.1.t37559-RA"/>
    </source>
</evidence>
<comment type="subcellular location">
    <subcellularLocation>
        <location evidence="1">Endoplasmic reticulum membrane</location>
        <topology evidence="1">Multi-pass membrane protein</topology>
    </subcellularLocation>
</comment>
<dbReference type="GO" id="GO:0045047">
    <property type="term" value="P:protein targeting to ER"/>
    <property type="evidence" value="ECO:0007669"/>
    <property type="project" value="TreeGrafter"/>
</dbReference>
<dbReference type="PANTHER" id="PTHR13202:SF0">
    <property type="entry name" value="SIGNAL PEPTIDASE COMPLEX SUBUNIT 1"/>
    <property type="match status" value="1"/>
</dbReference>
<dbReference type="OMA" id="IHLTLWT"/>
<keyword evidence="5" id="KW-0256">Endoplasmic reticulum</keyword>
<evidence type="ECO:0000256" key="4">
    <source>
        <dbReference type="ARBA" id="ARBA00022692"/>
    </source>
</evidence>
<comment type="similarity">
    <text evidence="2">Belongs to the SPCS1 family.</text>
</comment>
<comment type="function">
    <text evidence="9">Component of the signal peptidase complex (SPC) which catalyzes the cleavage of N-terminal signal sequences from nascent proteins as they are translocated into the lumen of the endoplasmic reticulum. Dispensable for SPC enzymatic activity.</text>
</comment>
<dbReference type="GO" id="GO:0006465">
    <property type="term" value="P:signal peptide processing"/>
    <property type="evidence" value="ECO:0007669"/>
    <property type="project" value="InterPro"/>
</dbReference>
<dbReference type="PANTHER" id="PTHR13202">
    <property type="entry name" value="MICROSOMAL SIGNAL PEPTIDASE 12 KDA SUBUNIT"/>
    <property type="match status" value="1"/>
</dbReference>
<dbReference type="AlphaFoldDB" id="A0A915KI23"/>
<evidence type="ECO:0000256" key="1">
    <source>
        <dbReference type="ARBA" id="ARBA00004477"/>
    </source>
</evidence>
<feature type="transmembrane region" description="Helical" evidence="11">
    <location>
        <begin position="30"/>
        <end position="49"/>
    </location>
</feature>
<evidence type="ECO:0000256" key="7">
    <source>
        <dbReference type="ARBA" id="ARBA00023136"/>
    </source>
</evidence>
<keyword evidence="12" id="KW-1185">Reference proteome</keyword>
<evidence type="ECO:0000256" key="2">
    <source>
        <dbReference type="ARBA" id="ARBA00005245"/>
    </source>
</evidence>
<evidence type="ECO:0000256" key="8">
    <source>
        <dbReference type="ARBA" id="ARBA00032913"/>
    </source>
</evidence>
<accession>A0A915KI23</accession>
<dbReference type="WBParaSite" id="nRc.2.0.1.t37559-RA">
    <property type="protein sequence ID" value="nRc.2.0.1.t37559-RA"/>
    <property type="gene ID" value="nRc.2.0.1.g37559"/>
</dbReference>
<dbReference type="Proteomes" id="UP000887565">
    <property type="component" value="Unplaced"/>
</dbReference>
<reference evidence="13" key="1">
    <citation type="submission" date="2022-11" db="UniProtKB">
        <authorList>
            <consortium name="WormBaseParasite"/>
        </authorList>
    </citation>
    <scope>IDENTIFICATION</scope>
</reference>
<keyword evidence="6 11" id="KW-1133">Transmembrane helix</keyword>
<protein>
    <recommendedName>
        <fullName evidence="3">Signal peptidase complex subunit 1</fullName>
    </recommendedName>
    <alternativeName>
        <fullName evidence="8">Microsomal signal peptidase 12 kDa subunit</fullName>
    </alternativeName>
</protein>
<name>A0A915KI23_ROMCU</name>
<dbReference type="InterPro" id="IPR009542">
    <property type="entry name" value="Spc1/SPCS1"/>
</dbReference>